<sequence>MKASTMPLREVPVDHHLARRAQRAYMEELHRRFGFAPGPLDAPEPGATYVVATAGIHPVAYGGIRPAVGHEDAIIEGAAEVKRMWVHPDWRGAGLGARVLSRLEELAAARGCAQMILDTNGALKEAISLYGRAGYQRIQRYNDNSEAELFFAKDLS</sequence>
<keyword evidence="5" id="KW-1185">Reference proteome</keyword>
<feature type="domain" description="N-acetyltransferase" evidence="3">
    <location>
        <begin position="6"/>
        <end position="156"/>
    </location>
</feature>
<gene>
    <name evidence="4" type="ORF">HNR09_001007</name>
</gene>
<dbReference type="PROSITE" id="PS51186">
    <property type="entry name" value="GNAT"/>
    <property type="match status" value="1"/>
</dbReference>
<organism evidence="4 5">
    <name type="scientific">Nesterenkonia xinjiangensis</name>
    <dbReference type="NCBI Taxonomy" id="225327"/>
    <lineage>
        <taxon>Bacteria</taxon>
        <taxon>Bacillati</taxon>
        <taxon>Actinomycetota</taxon>
        <taxon>Actinomycetes</taxon>
        <taxon>Micrococcales</taxon>
        <taxon>Micrococcaceae</taxon>
        <taxon>Nesterenkonia</taxon>
    </lineage>
</organism>
<keyword evidence="1 4" id="KW-0808">Transferase</keyword>
<reference evidence="4 5" key="1">
    <citation type="submission" date="2020-07" db="EMBL/GenBank/DDBJ databases">
        <title>Sequencing the genomes of 1000 actinobacteria strains.</title>
        <authorList>
            <person name="Klenk H.-P."/>
        </authorList>
    </citation>
    <scope>NUCLEOTIDE SEQUENCE [LARGE SCALE GENOMIC DNA]</scope>
    <source>
        <strain evidence="4 5">DSM 15475</strain>
    </source>
</reference>
<dbReference type="Proteomes" id="UP000535437">
    <property type="component" value="Unassembled WGS sequence"/>
</dbReference>
<protein>
    <submittedName>
        <fullName evidence="4">GNAT superfamily N-acetyltransferase</fullName>
    </submittedName>
</protein>
<dbReference type="PANTHER" id="PTHR43877">
    <property type="entry name" value="AMINOALKYLPHOSPHONATE N-ACETYLTRANSFERASE-RELATED-RELATED"/>
    <property type="match status" value="1"/>
</dbReference>
<dbReference type="RefSeq" id="WP_179541054.1">
    <property type="nucleotide sequence ID" value="NZ_BAAALL010000004.1"/>
</dbReference>
<keyword evidence="2" id="KW-0012">Acyltransferase</keyword>
<dbReference type="EMBL" id="JACCFY010000001">
    <property type="protein sequence ID" value="NYJ77596.1"/>
    <property type="molecule type" value="Genomic_DNA"/>
</dbReference>
<evidence type="ECO:0000256" key="2">
    <source>
        <dbReference type="ARBA" id="ARBA00023315"/>
    </source>
</evidence>
<accession>A0A7Z0GLX7</accession>
<evidence type="ECO:0000313" key="4">
    <source>
        <dbReference type="EMBL" id="NYJ77596.1"/>
    </source>
</evidence>
<dbReference type="InterPro" id="IPR000182">
    <property type="entry name" value="GNAT_dom"/>
</dbReference>
<dbReference type="Gene3D" id="3.40.630.30">
    <property type="match status" value="1"/>
</dbReference>
<dbReference type="CDD" id="cd04301">
    <property type="entry name" value="NAT_SF"/>
    <property type="match status" value="1"/>
</dbReference>
<evidence type="ECO:0000259" key="3">
    <source>
        <dbReference type="PROSITE" id="PS51186"/>
    </source>
</evidence>
<dbReference type="GO" id="GO:0016747">
    <property type="term" value="F:acyltransferase activity, transferring groups other than amino-acyl groups"/>
    <property type="evidence" value="ECO:0007669"/>
    <property type="project" value="InterPro"/>
</dbReference>
<dbReference type="InterPro" id="IPR050832">
    <property type="entry name" value="Bact_Acetyltransf"/>
</dbReference>
<proteinExistence type="predicted"/>
<comment type="caution">
    <text evidence="4">The sequence shown here is derived from an EMBL/GenBank/DDBJ whole genome shotgun (WGS) entry which is preliminary data.</text>
</comment>
<evidence type="ECO:0000313" key="5">
    <source>
        <dbReference type="Proteomes" id="UP000535437"/>
    </source>
</evidence>
<dbReference type="PANTHER" id="PTHR43877:SF2">
    <property type="entry name" value="AMINOALKYLPHOSPHONATE N-ACETYLTRANSFERASE-RELATED"/>
    <property type="match status" value="1"/>
</dbReference>
<dbReference type="SUPFAM" id="SSF55729">
    <property type="entry name" value="Acyl-CoA N-acyltransferases (Nat)"/>
    <property type="match status" value="1"/>
</dbReference>
<dbReference type="AlphaFoldDB" id="A0A7Z0GLX7"/>
<evidence type="ECO:0000256" key="1">
    <source>
        <dbReference type="ARBA" id="ARBA00022679"/>
    </source>
</evidence>
<name>A0A7Z0GLX7_9MICC</name>
<dbReference type="Pfam" id="PF13508">
    <property type="entry name" value="Acetyltransf_7"/>
    <property type="match status" value="1"/>
</dbReference>
<dbReference type="InterPro" id="IPR016181">
    <property type="entry name" value="Acyl_CoA_acyltransferase"/>
</dbReference>